<evidence type="ECO:0000256" key="2">
    <source>
        <dbReference type="ARBA" id="ARBA00022980"/>
    </source>
</evidence>
<dbReference type="GO" id="GO:0003735">
    <property type="term" value="F:structural constituent of ribosome"/>
    <property type="evidence" value="ECO:0007669"/>
    <property type="project" value="InterPro"/>
</dbReference>
<comment type="similarity">
    <text evidence="1">Belongs to the universal ribosomal protein uL23 family.</text>
</comment>
<dbReference type="GO" id="GO:0032543">
    <property type="term" value="P:mitochondrial translation"/>
    <property type="evidence" value="ECO:0007669"/>
    <property type="project" value="TreeGrafter"/>
</dbReference>
<evidence type="ECO:0000313" key="7">
    <source>
        <dbReference type="Proteomes" id="UP001489004"/>
    </source>
</evidence>
<protein>
    <recommendedName>
        <fullName evidence="4">Large ribosomal subunit protein uL23c</fullName>
    </recommendedName>
    <alternativeName>
        <fullName evidence="5">Large ribosomal subunit protein uL23m</fullName>
    </alternativeName>
</protein>
<dbReference type="InterPro" id="IPR012677">
    <property type="entry name" value="Nucleotide-bd_a/b_plait_sf"/>
</dbReference>
<reference evidence="6 7" key="1">
    <citation type="journal article" date="2024" name="Nat. Commun.">
        <title>Phylogenomics reveals the evolutionary origins of lichenization in chlorophyte algae.</title>
        <authorList>
            <person name="Puginier C."/>
            <person name="Libourel C."/>
            <person name="Otte J."/>
            <person name="Skaloud P."/>
            <person name="Haon M."/>
            <person name="Grisel S."/>
            <person name="Petersen M."/>
            <person name="Berrin J.G."/>
            <person name="Delaux P.M."/>
            <person name="Dal Grande F."/>
            <person name="Keller J."/>
        </authorList>
    </citation>
    <scope>NUCLEOTIDE SEQUENCE [LARGE SCALE GENOMIC DNA]</scope>
    <source>
        <strain evidence="6 7">SAG 2043</strain>
    </source>
</reference>
<dbReference type="Gene3D" id="3.30.70.330">
    <property type="match status" value="1"/>
</dbReference>
<evidence type="ECO:0000256" key="4">
    <source>
        <dbReference type="ARBA" id="ARBA00035287"/>
    </source>
</evidence>
<evidence type="ECO:0000256" key="5">
    <source>
        <dbReference type="ARBA" id="ARBA00039977"/>
    </source>
</evidence>
<name>A0AAW1R4J6_9CHLO</name>
<dbReference type="Pfam" id="PF00276">
    <property type="entry name" value="Ribosomal_L23"/>
    <property type="match status" value="1"/>
</dbReference>
<dbReference type="SUPFAM" id="SSF54189">
    <property type="entry name" value="Ribosomal proteins S24e, L23 and L15e"/>
    <property type="match status" value="1"/>
</dbReference>
<comment type="caution">
    <text evidence="6">The sequence shown here is derived from an EMBL/GenBank/DDBJ whole genome shotgun (WGS) entry which is preliminary data.</text>
</comment>
<proteinExistence type="inferred from homology"/>
<dbReference type="GO" id="GO:0005762">
    <property type="term" value="C:mitochondrial large ribosomal subunit"/>
    <property type="evidence" value="ECO:0007669"/>
    <property type="project" value="TreeGrafter"/>
</dbReference>
<evidence type="ECO:0000313" key="6">
    <source>
        <dbReference type="EMBL" id="KAK9828682.1"/>
    </source>
</evidence>
<keyword evidence="3" id="KW-0687">Ribonucleoprotein</keyword>
<dbReference type="PANTHER" id="PTHR12059:SF5">
    <property type="entry name" value="LARGE RIBOSOMAL SUBUNIT PROTEIN UL23M"/>
    <property type="match status" value="1"/>
</dbReference>
<keyword evidence="2" id="KW-0689">Ribosomal protein</keyword>
<gene>
    <name evidence="6" type="ORF">WJX72_001510</name>
</gene>
<dbReference type="InterPro" id="IPR012678">
    <property type="entry name" value="Ribosomal_uL23/eL15/eS24_sf"/>
</dbReference>
<sequence length="103" mass="12009">MGPLRRLPTYFANLPLKLQPLKEAEQKAYESTGFISRLVFRTIPSANKLEIKSMLERLYGLNVREVRTANYEGRKKRSKSGFFRRPDFKKAYVFLQPPAKEGK</sequence>
<organism evidence="6 7">
    <name type="scientific">[Myrmecia] bisecta</name>
    <dbReference type="NCBI Taxonomy" id="41462"/>
    <lineage>
        <taxon>Eukaryota</taxon>
        <taxon>Viridiplantae</taxon>
        <taxon>Chlorophyta</taxon>
        <taxon>core chlorophytes</taxon>
        <taxon>Trebouxiophyceae</taxon>
        <taxon>Trebouxiales</taxon>
        <taxon>Trebouxiaceae</taxon>
        <taxon>Myrmecia</taxon>
    </lineage>
</organism>
<dbReference type="Proteomes" id="UP001489004">
    <property type="component" value="Unassembled WGS sequence"/>
</dbReference>
<evidence type="ECO:0000256" key="1">
    <source>
        <dbReference type="ARBA" id="ARBA00006700"/>
    </source>
</evidence>
<evidence type="ECO:0000256" key="3">
    <source>
        <dbReference type="ARBA" id="ARBA00023274"/>
    </source>
</evidence>
<dbReference type="EMBL" id="JALJOR010000001">
    <property type="protein sequence ID" value="KAK9828682.1"/>
    <property type="molecule type" value="Genomic_DNA"/>
</dbReference>
<dbReference type="PANTHER" id="PTHR12059">
    <property type="entry name" value="RIBOSOMAL PROTEIN L23-RELATED"/>
    <property type="match status" value="1"/>
</dbReference>
<dbReference type="InterPro" id="IPR013025">
    <property type="entry name" value="Ribosomal_uL23-like"/>
</dbReference>
<keyword evidence="7" id="KW-1185">Reference proteome</keyword>
<accession>A0AAW1R4J6</accession>
<dbReference type="AlphaFoldDB" id="A0AAW1R4J6"/>